<feature type="region of interest" description="Disordered" evidence="1">
    <location>
        <begin position="40"/>
        <end position="140"/>
    </location>
</feature>
<feature type="compositionally biased region" description="Pro residues" evidence="1">
    <location>
        <begin position="74"/>
        <end position="94"/>
    </location>
</feature>
<sequence length="526" mass="59838">MDELGIPPFFPDTSFRHLTISDDQSAGGDLELRKLLALRGNSSLPQPEDEWGSFGPAKSGKKKKKARRERETDLPPPLPPPPGDPGFPPPPPGGYQPSSPHPLGAYQSPPVPEYPSHHSGYSSDSLSGEQADIGRSFPRNASSVDMDLKELKSYIGVLQEKAKRLETAQQTEISSSYQILYRITGKKGAITYLDHPEWIEGGQSLKSRRPIHNFDLYLERNKSISFIIYRDFSLFQTGDCDTLYEPKHVQESIYVVSEELWDAVQYMLSSRPEYASLLVESAGTRELRTPYLLFYHNRHCWDDMVLELSESEKEQLGYVVDYVLDTYGMDYSTADALLDKGKMSPKFINYLFKPGDILVYRAAKDKEHRGCVAQSWPDLALDKNYQDAAIEGEHEGEHAFQQLRQHVNHRFPRNFGPRSQITDNRQDNPVPPAPQCAVEAWDFSFDGTFVATGHGMTLKLPQVEPVNSEQNIFDIVDLNIYPIKYASEELVEKLQRRGEMFWKCRKRCLVAYRENNDGSDYQTNVI</sequence>
<keyword evidence="3" id="KW-1185">Reference proteome</keyword>
<dbReference type="Proteomes" id="UP000481861">
    <property type="component" value="Unassembled WGS sequence"/>
</dbReference>
<organism evidence="2 3">
    <name type="scientific">Massariosphaeria phaeospora</name>
    <dbReference type="NCBI Taxonomy" id="100035"/>
    <lineage>
        <taxon>Eukaryota</taxon>
        <taxon>Fungi</taxon>
        <taxon>Dikarya</taxon>
        <taxon>Ascomycota</taxon>
        <taxon>Pezizomycotina</taxon>
        <taxon>Dothideomycetes</taxon>
        <taxon>Pleosporomycetidae</taxon>
        <taxon>Pleosporales</taxon>
        <taxon>Pleosporales incertae sedis</taxon>
        <taxon>Massariosphaeria</taxon>
    </lineage>
</organism>
<reference evidence="2 3" key="1">
    <citation type="submission" date="2020-01" db="EMBL/GenBank/DDBJ databases">
        <authorList>
            <consortium name="DOE Joint Genome Institute"/>
            <person name="Haridas S."/>
            <person name="Albert R."/>
            <person name="Binder M."/>
            <person name="Bloem J."/>
            <person name="Labutti K."/>
            <person name="Salamov A."/>
            <person name="Andreopoulos B."/>
            <person name="Baker S.E."/>
            <person name="Barry K."/>
            <person name="Bills G."/>
            <person name="Bluhm B.H."/>
            <person name="Cannon C."/>
            <person name="Castanera R."/>
            <person name="Culley D.E."/>
            <person name="Daum C."/>
            <person name="Ezra D."/>
            <person name="Gonzalez J.B."/>
            <person name="Henrissat B."/>
            <person name="Kuo A."/>
            <person name="Liang C."/>
            <person name="Lipzen A."/>
            <person name="Lutzoni F."/>
            <person name="Magnuson J."/>
            <person name="Mondo S."/>
            <person name="Nolan M."/>
            <person name="Ohm R."/>
            <person name="Pangilinan J."/>
            <person name="Park H.-J.H."/>
            <person name="Ramirez L."/>
            <person name="Alfaro M."/>
            <person name="Sun H."/>
            <person name="Tritt A."/>
            <person name="Yoshinaga Y."/>
            <person name="Zwiers L.-H.L."/>
            <person name="Turgeon B.G."/>
            <person name="Goodwin S.B."/>
            <person name="Spatafora J.W."/>
            <person name="Crous P.W."/>
            <person name="Grigoriev I.V."/>
        </authorList>
    </citation>
    <scope>NUCLEOTIDE SEQUENCE [LARGE SCALE GENOMIC DNA]</scope>
    <source>
        <strain evidence="2 3">CBS 611.86</strain>
    </source>
</reference>
<proteinExistence type="predicted"/>
<name>A0A7C8M5N5_9PLEO</name>
<dbReference type="AlphaFoldDB" id="A0A7C8M5N5"/>
<evidence type="ECO:0000313" key="3">
    <source>
        <dbReference type="Proteomes" id="UP000481861"/>
    </source>
</evidence>
<feature type="compositionally biased region" description="Low complexity" evidence="1">
    <location>
        <begin position="117"/>
        <end position="128"/>
    </location>
</feature>
<accession>A0A7C8M5N5</accession>
<dbReference type="PANTHER" id="PTHR46411">
    <property type="entry name" value="FAMILY ATPASE, PUTATIVE-RELATED"/>
    <property type="match status" value="1"/>
</dbReference>
<dbReference type="OrthoDB" id="3797272at2759"/>
<evidence type="ECO:0000256" key="1">
    <source>
        <dbReference type="SAM" id="MobiDB-lite"/>
    </source>
</evidence>
<comment type="caution">
    <text evidence="2">The sequence shown here is derived from an EMBL/GenBank/DDBJ whole genome shotgun (WGS) entry which is preliminary data.</text>
</comment>
<gene>
    <name evidence="2" type="ORF">BDV95DRAFT_128201</name>
</gene>
<protein>
    <submittedName>
        <fullName evidence="2">Uncharacterized protein</fullName>
    </submittedName>
</protein>
<evidence type="ECO:0000313" key="2">
    <source>
        <dbReference type="EMBL" id="KAF2868401.1"/>
    </source>
</evidence>
<dbReference type="EMBL" id="JAADJZ010000019">
    <property type="protein sequence ID" value="KAF2868401.1"/>
    <property type="molecule type" value="Genomic_DNA"/>
</dbReference>
<dbReference type="PANTHER" id="PTHR46411:SF2">
    <property type="entry name" value="AAA+ ATPASE DOMAIN-CONTAINING PROTEIN"/>
    <property type="match status" value="1"/>
</dbReference>